<dbReference type="GO" id="GO:0016746">
    <property type="term" value="F:acyltransferase activity"/>
    <property type="evidence" value="ECO:0007669"/>
    <property type="project" value="UniProtKB-KW"/>
</dbReference>
<dbReference type="OrthoDB" id="4470569at2"/>
<dbReference type="AlphaFoldDB" id="A0A1I3NGD3"/>
<keyword evidence="2 5" id="KW-0808">Transferase</keyword>
<dbReference type="RefSeq" id="WP_092864891.1">
    <property type="nucleotide sequence ID" value="NZ_FOQH01000013.1"/>
</dbReference>
<feature type="domain" description="Thiolase-like protein type 1 additional C-terminal" evidence="4">
    <location>
        <begin position="414"/>
        <end position="486"/>
    </location>
</feature>
<dbReference type="Pfam" id="PF18313">
    <property type="entry name" value="TLP1_add_C"/>
    <property type="match status" value="1"/>
</dbReference>
<evidence type="ECO:0000256" key="1">
    <source>
        <dbReference type="ARBA" id="ARBA00010982"/>
    </source>
</evidence>
<comment type="similarity">
    <text evidence="1">Belongs to the thiolase-like superfamily. Thiolase family.</text>
</comment>
<evidence type="ECO:0000313" key="6">
    <source>
        <dbReference type="Proteomes" id="UP000199377"/>
    </source>
</evidence>
<dbReference type="InterPro" id="IPR040771">
    <property type="entry name" value="TLP1_add_C"/>
</dbReference>
<evidence type="ECO:0000256" key="2">
    <source>
        <dbReference type="ARBA" id="ARBA00022679"/>
    </source>
</evidence>
<gene>
    <name evidence="5" type="ORF">SAMN05216258_11363</name>
</gene>
<proteinExistence type="inferred from homology"/>
<dbReference type="PANTHER" id="PTHR18919">
    <property type="entry name" value="ACETYL-COA C-ACYLTRANSFERASE"/>
    <property type="match status" value="1"/>
</dbReference>
<dbReference type="STRING" id="1114924.SAMN05216258_11363"/>
<sequence length="507" mass="52730">MSEDPRRIPVVIGVGQVNDRPEDPEQGLDSLGLMVEALRRADADAGGGWLARLGSVAVVDQISCPGLGNLAEGVATALGARPAHLKVTPGPMGDGPVTLLAEAANLIGRGEVEVAAVTGGEALRTAARRAAAAGGGDANASRASSERRSKGMLRARYGLTAPVDVYPLYENGCRAAWGQSLAEGQDESALIWSLMSKVAAENPDAWLRKPLEPADILSPEGGNRPIAFPYSKLMVANGSVNQGAGFIVASLAAAREAGIPEERLVHVGLAARAQEDPDILRRDRYDRTATIEVSIRKTLEKNRVEAKDLDAVELYSCFPCVPKMARRVLGWPAEKPATVYGGLTFGGGPIGNVMSHALAAMVEKIRGGAKLGLVFANGGHATYSCTIVLGREPIPGASFPAEFDHQADADALRDPVPELVESYQGPATVETYTVFYGRDGAPRNGVIVARTAQGARTVALVPGEDAAAIAWLTDGAQEPVGAAGEIVPGTAPAPDGGAPLQVWKRAG</sequence>
<reference evidence="5 6" key="1">
    <citation type="submission" date="2016-10" db="EMBL/GenBank/DDBJ databases">
        <authorList>
            <person name="de Groot N.N."/>
        </authorList>
    </citation>
    <scope>NUCLEOTIDE SEQUENCE [LARGE SCALE GENOMIC DNA]</scope>
    <source>
        <strain evidence="5 6">CGMCC 1.11030</strain>
    </source>
</reference>
<name>A0A1I3NGD3_9RHOB</name>
<protein>
    <submittedName>
        <fullName evidence="5">Acetyl-CoA C-acetyltransferase</fullName>
    </submittedName>
</protein>
<accession>A0A1I3NGD3</accession>
<dbReference type="SUPFAM" id="SSF53901">
    <property type="entry name" value="Thiolase-like"/>
    <property type="match status" value="1"/>
</dbReference>
<dbReference type="Gene3D" id="2.40.50.840">
    <property type="match status" value="1"/>
</dbReference>
<evidence type="ECO:0000256" key="3">
    <source>
        <dbReference type="ARBA" id="ARBA00023315"/>
    </source>
</evidence>
<dbReference type="Gene3D" id="3.40.47.10">
    <property type="match status" value="1"/>
</dbReference>
<evidence type="ECO:0000313" key="5">
    <source>
        <dbReference type="EMBL" id="SFJ08020.1"/>
    </source>
</evidence>
<dbReference type="Proteomes" id="UP000199377">
    <property type="component" value="Unassembled WGS sequence"/>
</dbReference>
<evidence type="ECO:0000259" key="4">
    <source>
        <dbReference type="Pfam" id="PF18313"/>
    </source>
</evidence>
<dbReference type="InterPro" id="IPR016039">
    <property type="entry name" value="Thiolase-like"/>
</dbReference>
<keyword evidence="3" id="KW-0012">Acyltransferase</keyword>
<organism evidence="5 6">
    <name type="scientific">Albimonas pacifica</name>
    <dbReference type="NCBI Taxonomy" id="1114924"/>
    <lineage>
        <taxon>Bacteria</taxon>
        <taxon>Pseudomonadati</taxon>
        <taxon>Pseudomonadota</taxon>
        <taxon>Alphaproteobacteria</taxon>
        <taxon>Rhodobacterales</taxon>
        <taxon>Paracoccaceae</taxon>
        <taxon>Albimonas</taxon>
    </lineage>
</organism>
<dbReference type="PANTHER" id="PTHR18919:SF139">
    <property type="entry name" value="THIOLASE-LIKE PROTEIN TYPE 1 ADDITIONAL C-TERMINAL DOMAIN-CONTAINING PROTEIN"/>
    <property type="match status" value="1"/>
</dbReference>
<keyword evidence="6" id="KW-1185">Reference proteome</keyword>
<dbReference type="EMBL" id="FOQH01000013">
    <property type="protein sequence ID" value="SFJ08020.1"/>
    <property type="molecule type" value="Genomic_DNA"/>
</dbReference>